<organism evidence="1 2">
    <name type="scientific">Cotesia glomerata</name>
    <name type="common">Lepidopteran parasitic wasp</name>
    <name type="synonym">Apanteles glomeratus</name>
    <dbReference type="NCBI Taxonomy" id="32391"/>
    <lineage>
        <taxon>Eukaryota</taxon>
        <taxon>Metazoa</taxon>
        <taxon>Ecdysozoa</taxon>
        <taxon>Arthropoda</taxon>
        <taxon>Hexapoda</taxon>
        <taxon>Insecta</taxon>
        <taxon>Pterygota</taxon>
        <taxon>Neoptera</taxon>
        <taxon>Endopterygota</taxon>
        <taxon>Hymenoptera</taxon>
        <taxon>Apocrita</taxon>
        <taxon>Ichneumonoidea</taxon>
        <taxon>Braconidae</taxon>
        <taxon>Microgastrinae</taxon>
        <taxon>Cotesia</taxon>
    </lineage>
</organism>
<protein>
    <submittedName>
        <fullName evidence="1">Uncharacterized protein</fullName>
    </submittedName>
</protein>
<reference evidence="1 2" key="1">
    <citation type="journal article" date="2021" name="J. Hered.">
        <title>A chromosome-level genome assembly of the parasitoid wasp, Cotesia glomerata (Hymenoptera: Braconidae).</title>
        <authorList>
            <person name="Pinto B.J."/>
            <person name="Weis J.J."/>
            <person name="Gamble T."/>
            <person name="Ode P.J."/>
            <person name="Paul R."/>
            <person name="Zaspel J.M."/>
        </authorList>
    </citation>
    <scope>NUCLEOTIDE SEQUENCE [LARGE SCALE GENOMIC DNA]</scope>
    <source>
        <strain evidence="1">CgM1</strain>
    </source>
</reference>
<proteinExistence type="predicted"/>
<sequence length="95" mass="10560">MMCIGFGWLVITGKYLFIRTLVVALQEGPLNLRALPGRTCTPVVYKRGITLRENLEALVHKTLLAVLIPSLPLALSYQFPQPGPSPKGSMRTRIR</sequence>
<accession>A0AAV7ICC4</accession>
<comment type="caution">
    <text evidence="1">The sequence shown here is derived from an EMBL/GenBank/DDBJ whole genome shotgun (WGS) entry which is preliminary data.</text>
</comment>
<evidence type="ECO:0000313" key="1">
    <source>
        <dbReference type="EMBL" id="KAH0548912.1"/>
    </source>
</evidence>
<evidence type="ECO:0000313" key="2">
    <source>
        <dbReference type="Proteomes" id="UP000826195"/>
    </source>
</evidence>
<name>A0AAV7ICC4_COTGL</name>
<dbReference type="EMBL" id="JAHXZJ010001864">
    <property type="protein sequence ID" value="KAH0548912.1"/>
    <property type="molecule type" value="Genomic_DNA"/>
</dbReference>
<gene>
    <name evidence="1" type="ORF">KQX54_004287</name>
</gene>
<keyword evidence="2" id="KW-1185">Reference proteome</keyword>
<dbReference type="AlphaFoldDB" id="A0AAV7ICC4"/>
<dbReference type="Proteomes" id="UP000826195">
    <property type="component" value="Unassembled WGS sequence"/>
</dbReference>